<dbReference type="Proteomes" id="UP000790347">
    <property type="component" value="Unassembled WGS sequence"/>
</dbReference>
<name>A0A922LCX1_DERFA</name>
<keyword evidence="2" id="KW-1185">Reference proteome</keyword>
<reference evidence="1" key="2">
    <citation type="journal article" date="2022" name="Res Sq">
        <title>Comparative Genomics Reveals Insights into the Divergent Evolution of Astigmatic Mites and Household Pest Adaptations.</title>
        <authorList>
            <person name="Xiong Q."/>
            <person name="Wan A.T.-Y."/>
            <person name="Liu X.-Y."/>
            <person name="Fung C.S.-H."/>
            <person name="Xiao X."/>
            <person name="Malainual N."/>
            <person name="Hou J."/>
            <person name="Wang L."/>
            <person name="Wang M."/>
            <person name="Yang K."/>
            <person name="Cui Y."/>
            <person name="Leung E."/>
            <person name="Nong W."/>
            <person name="Shin S.-K."/>
            <person name="Au S."/>
            <person name="Jeong K.Y."/>
            <person name="Chew F.T."/>
            <person name="Hui J."/>
            <person name="Leung T.F."/>
            <person name="Tungtrongchitr A."/>
            <person name="Zhong N."/>
            <person name="Liu Z."/>
            <person name="Tsui S."/>
        </authorList>
    </citation>
    <scope>NUCLEOTIDE SEQUENCE</scope>
    <source>
        <strain evidence="1">Derf</strain>
        <tissue evidence="1">Whole organism</tissue>
    </source>
</reference>
<proteinExistence type="predicted"/>
<reference evidence="1" key="1">
    <citation type="submission" date="2013-05" db="EMBL/GenBank/DDBJ databases">
        <authorList>
            <person name="Yim A.K.Y."/>
            <person name="Chan T.F."/>
            <person name="Ji K.M."/>
            <person name="Liu X.Y."/>
            <person name="Zhou J.W."/>
            <person name="Li R.Q."/>
            <person name="Yang K.Y."/>
            <person name="Li J."/>
            <person name="Li M."/>
            <person name="Law P.T.W."/>
            <person name="Wu Y.L."/>
            <person name="Cai Z.L."/>
            <person name="Qin H."/>
            <person name="Bao Y."/>
            <person name="Leung R.K.K."/>
            <person name="Ng P.K.S."/>
            <person name="Zou J."/>
            <person name="Zhong X.J."/>
            <person name="Ran P.X."/>
            <person name="Zhong N.S."/>
            <person name="Liu Z.G."/>
            <person name="Tsui S.K.W."/>
        </authorList>
    </citation>
    <scope>NUCLEOTIDE SEQUENCE</scope>
    <source>
        <strain evidence="1">Derf</strain>
        <tissue evidence="1">Whole organism</tissue>
    </source>
</reference>
<evidence type="ECO:0000313" key="1">
    <source>
        <dbReference type="EMBL" id="KAH9530352.1"/>
    </source>
</evidence>
<organism evidence="1 2">
    <name type="scientific">Dermatophagoides farinae</name>
    <name type="common">American house dust mite</name>
    <dbReference type="NCBI Taxonomy" id="6954"/>
    <lineage>
        <taxon>Eukaryota</taxon>
        <taxon>Metazoa</taxon>
        <taxon>Ecdysozoa</taxon>
        <taxon>Arthropoda</taxon>
        <taxon>Chelicerata</taxon>
        <taxon>Arachnida</taxon>
        <taxon>Acari</taxon>
        <taxon>Acariformes</taxon>
        <taxon>Sarcoptiformes</taxon>
        <taxon>Astigmata</taxon>
        <taxon>Psoroptidia</taxon>
        <taxon>Analgoidea</taxon>
        <taxon>Pyroglyphidae</taxon>
        <taxon>Dermatophagoidinae</taxon>
        <taxon>Dermatophagoides</taxon>
    </lineage>
</organism>
<feature type="non-terminal residue" evidence="1">
    <location>
        <position position="106"/>
    </location>
</feature>
<protein>
    <submittedName>
        <fullName evidence="1">Uncharacterized protein</fullName>
    </submittedName>
</protein>
<evidence type="ECO:0000313" key="2">
    <source>
        <dbReference type="Proteomes" id="UP000790347"/>
    </source>
</evidence>
<dbReference type="EMBL" id="ASGP02000001">
    <property type="protein sequence ID" value="KAH9530352.1"/>
    <property type="molecule type" value="Genomic_DNA"/>
</dbReference>
<gene>
    <name evidence="1" type="ORF">DERF_004163</name>
</gene>
<sequence>MRRIGMAKTSVKKRGHVSQTYFWARKKLWTCPPRTVVNMSSERSLEHMVYVTSGVVKPIGSGKNHIKVHQSSSHHLGSFLLTGRFNLPPSSLHFYFSNTCIFILQY</sequence>
<dbReference type="AlphaFoldDB" id="A0A922LCX1"/>
<comment type="caution">
    <text evidence="1">The sequence shown here is derived from an EMBL/GenBank/DDBJ whole genome shotgun (WGS) entry which is preliminary data.</text>
</comment>
<accession>A0A922LCX1</accession>